<dbReference type="EMBL" id="CP130319">
    <property type="protein sequence ID" value="WNR45757.1"/>
    <property type="molecule type" value="Genomic_DNA"/>
</dbReference>
<accession>A0AA96RNP8</accession>
<gene>
    <name evidence="1" type="ORF">MJB10_06555</name>
</gene>
<dbReference type="Proteomes" id="UP001304650">
    <property type="component" value="Chromosome"/>
</dbReference>
<protein>
    <submittedName>
        <fullName evidence="1">Uncharacterized protein</fullName>
    </submittedName>
</protein>
<reference evidence="1" key="1">
    <citation type="submission" date="2022-02" db="EMBL/GenBank/DDBJ databases">
        <title>Paenibacillus sp. MBLB1832 Whole Genome Shotgun Sequencing.</title>
        <authorList>
            <person name="Hwang C.Y."/>
            <person name="Cho E.-S."/>
            <person name="Seo M.-J."/>
        </authorList>
    </citation>
    <scope>NUCLEOTIDE SEQUENCE</scope>
    <source>
        <strain evidence="1">MBLB1832</strain>
    </source>
</reference>
<dbReference type="KEGG" id="proo:MJB10_06555"/>
<name>A0AA96RNP8_9BACL</name>
<dbReference type="AlphaFoldDB" id="A0AA96RNP8"/>
<sequence length="85" mass="10033">MLDRRVLRFQLSERRERQRSFNPVHLAIYRLAARVLVVQLPLLIEKETEMGFGRFAETTASKRLLEVKQPIQNAPFQPTEGLDRR</sequence>
<proteinExistence type="predicted"/>
<dbReference type="RefSeq" id="WP_314802763.1">
    <property type="nucleotide sequence ID" value="NZ_CP130319.1"/>
</dbReference>
<keyword evidence="2" id="KW-1185">Reference proteome</keyword>
<evidence type="ECO:0000313" key="1">
    <source>
        <dbReference type="EMBL" id="WNR45757.1"/>
    </source>
</evidence>
<evidence type="ECO:0000313" key="2">
    <source>
        <dbReference type="Proteomes" id="UP001304650"/>
    </source>
</evidence>
<organism evidence="1 2">
    <name type="scientific">Paenibacillus roseopurpureus</name>
    <dbReference type="NCBI Taxonomy" id="2918901"/>
    <lineage>
        <taxon>Bacteria</taxon>
        <taxon>Bacillati</taxon>
        <taxon>Bacillota</taxon>
        <taxon>Bacilli</taxon>
        <taxon>Bacillales</taxon>
        <taxon>Paenibacillaceae</taxon>
        <taxon>Paenibacillus</taxon>
    </lineage>
</organism>